<dbReference type="EMBL" id="ACRG01000016">
    <property type="protein sequence ID" value="EFV80062.1"/>
    <property type="molecule type" value="Genomic_DNA"/>
</dbReference>
<keyword evidence="1" id="KW-0472">Membrane</keyword>
<feature type="transmembrane region" description="Helical" evidence="1">
    <location>
        <begin position="30"/>
        <end position="49"/>
    </location>
</feature>
<dbReference type="Proteomes" id="UP000003612">
    <property type="component" value="Unassembled WGS sequence"/>
</dbReference>
<proteinExistence type="predicted"/>
<evidence type="ECO:0000256" key="1">
    <source>
        <dbReference type="SAM" id="Phobius"/>
    </source>
</evidence>
<evidence type="ECO:0000313" key="2">
    <source>
        <dbReference type="EMBL" id="EFV80062.1"/>
    </source>
</evidence>
<reference evidence="2 3" key="1">
    <citation type="submission" date="2010-12" db="EMBL/GenBank/DDBJ databases">
        <title>The Genome Sequence of Neisseria mucosa strain C102.</title>
        <authorList>
            <consortium name="The Broad Institute Genome Sequencing Platform"/>
            <person name="Earl A."/>
            <person name="Ward D."/>
            <person name="Feldgarden M."/>
            <person name="Gevers D."/>
            <person name="Sibley C.D."/>
            <person name="Field T.R."/>
            <person name="Grinwis M."/>
            <person name="Eshaghurshan C.S."/>
            <person name="Surette M."/>
            <person name="Young S.K."/>
            <person name="Zeng Q."/>
            <person name="Gargeya S."/>
            <person name="Fitzgerald M."/>
            <person name="Haas B."/>
            <person name="Abouelleil A."/>
            <person name="Alvarado L."/>
            <person name="Arachchi H.M."/>
            <person name="Berlin A."/>
            <person name="Brown A."/>
            <person name="Chapman S.B."/>
            <person name="Chen Z."/>
            <person name="Dunbar C."/>
            <person name="Freedman E."/>
            <person name="Gearin G."/>
            <person name="Gellesch M."/>
            <person name="Goldberg J."/>
            <person name="Griggs A."/>
            <person name="Gujja S."/>
            <person name="Heilman E."/>
            <person name="Heiman D."/>
            <person name="Howarth C."/>
            <person name="Larson L."/>
            <person name="Lui A."/>
            <person name="MacDonald P.J.P."/>
            <person name="Mehta T."/>
            <person name="Montmayeur A."/>
            <person name="Murphy C."/>
            <person name="Neiman D."/>
            <person name="Pearson M."/>
            <person name="Priest M."/>
            <person name="Roberts A."/>
            <person name="Saif S."/>
            <person name="Shea T."/>
            <person name="Shenoy N."/>
            <person name="Sisk P."/>
            <person name="Stolte C."/>
            <person name="Sykes S."/>
            <person name="White J."/>
            <person name="Yandava C."/>
            <person name="Nusbaum C."/>
            <person name="Birren B."/>
        </authorList>
    </citation>
    <scope>NUCLEOTIDE SEQUENCE [LARGE SCALE GENOMIC DNA]</scope>
    <source>
        <strain evidence="2 3">C102</strain>
    </source>
</reference>
<accession>A0ABN0C9X3</accession>
<keyword evidence="1" id="KW-0812">Transmembrane</keyword>
<name>A0ABN0C9X3_NEIMU</name>
<organism evidence="2 3">
    <name type="scientific">Neisseria mucosa C102</name>
    <dbReference type="NCBI Taxonomy" id="435832"/>
    <lineage>
        <taxon>Bacteria</taxon>
        <taxon>Pseudomonadati</taxon>
        <taxon>Pseudomonadota</taxon>
        <taxon>Betaproteobacteria</taxon>
        <taxon>Neisseriales</taxon>
        <taxon>Neisseriaceae</taxon>
        <taxon>Neisseria</taxon>
    </lineage>
</organism>
<comment type="caution">
    <text evidence="2">The sequence shown here is derived from an EMBL/GenBank/DDBJ whole genome shotgun (WGS) entry which is preliminary data.</text>
</comment>
<sequence length="68" mass="7800">MKPSKGKHSLKKGNLLFKINDKFLLKPIVHFYNTLLIYTSITLFCCFYTNSPQSGRLKTITQNTHPLG</sequence>
<gene>
    <name evidence="2" type="ORF">HMPREF0604_01583</name>
</gene>
<protein>
    <submittedName>
        <fullName evidence="2">Uncharacterized protein</fullName>
    </submittedName>
</protein>
<keyword evidence="3" id="KW-1185">Reference proteome</keyword>
<evidence type="ECO:0000313" key="3">
    <source>
        <dbReference type="Proteomes" id="UP000003612"/>
    </source>
</evidence>
<keyword evidence="1" id="KW-1133">Transmembrane helix</keyword>